<name>A0A1J1LT54_9CYAN</name>
<keyword evidence="2" id="KW-1185">Reference proteome</keyword>
<organism evidence="1 2">
    <name type="scientific">Planktothrix tepida PCC 9214</name>
    <dbReference type="NCBI Taxonomy" id="671072"/>
    <lineage>
        <taxon>Bacteria</taxon>
        <taxon>Bacillati</taxon>
        <taxon>Cyanobacteriota</taxon>
        <taxon>Cyanophyceae</taxon>
        <taxon>Oscillatoriophycideae</taxon>
        <taxon>Oscillatoriales</taxon>
        <taxon>Microcoleaceae</taxon>
        <taxon>Planktothrix</taxon>
    </lineage>
</organism>
<accession>A0A1J1LT54</accession>
<protein>
    <submittedName>
        <fullName evidence="1">Uncharacterized protein</fullName>
    </submittedName>
</protein>
<dbReference type="STRING" id="671072.PL9214650451"/>
<reference evidence="2" key="1">
    <citation type="submission" date="2015-10" db="EMBL/GenBank/DDBJ databases">
        <authorList>
            <person name="Regsiter A."/>
            <person name="william w."/>
        </authorList>
    </citation>
    <scope>NUCLEOTIDE SEQUENCE [LARGE SCALE GENOMIC DNA]</scope>
</reference>
<proteinExistence type="predicted"/>
<evidence type="ECO:0000313" key="2">
    <source>
        <dbReference type="Proteomes" id="UP000184315"/>
    </source>
</evidence>
<gene>
    <name evidence="1" type="ORF">PL9214650451</name>
</gene>
<sequence>MRIQTAFMNIPNQQRWRNLFRGRHLARYTRLKSTLDSSFVNLSSFGLSLKNPGQPFATTALHLRSCVVFESLGNVPLQPQDYFQKFCLAIVWRLIEQYTRIAGDTS</sequence>
<evidence type="ECO:0000313" key="1">
    <source>
        <dbReference type="EMBL" id="CUR35012.1"/>
    </source>
</evidence>
<dbReference type="EMBL" id="CZDF01000172">
    <property type="protein sequence ID" value="CUR35012.1"/>
    <property type="molecule type" value="Genomic_DNA"/>
</dbReference>
<dbReference type="Proteomes" id="UP000184315">
    <property type="component" value="Unassembled WGS sequence"/>
</dbReference>
<dbReference type="AlphaFoldDB" id="A0A1J1LT54"/>